<accession>C2JZ25</accession>
<evidence type="ECO:0000259" key="1">
    <source>
        <dbReference type="Pfam" id="PF12323"/>
    </source>
</evidence>
<gene>
    <name evidence="2" type="ORF">HMPREF0539_2160</name>
</gene>
<feature type="domain" description="Transposase putative helix-turn-helix" evidence="1">
    <location>
        <begin position="3"/>
        <end position="29"/>
    </location>
</feature>
<feature type="non-terminal residue" evidence="2">
    <location>
        <position position="92"/>
    </location>
</feature>
<reference evidence="2" key="1">
    <citation type="submission" date="2009-01" db="EMBL/GenBank/DDBJ databases">
        <authorList>
            <person name="Qin X."/>
            <person name="Bachman B."/>
            <person name="Battles P."/>
            <person name="Bell A."/>
            <person name="Bess C."/>
            <person name="Bickham C."/>
            <person name="Chaboub L."/>
            <person name="Chen D."/>
            <person name="Coyle M."/>
            <person name="Deiros D.R."/>
            <person name="Dinh H."/>
            <person name="Forbes L."/>
            <person name="Fowler G."/>
            <person name="Francisco L."/>
            <person name="Fu Q."/>
            <person name="Gubbala S."/>
            <person name="Hale W."/>
            <person name="Han Y."/>
            <person name="Hemphill L."/>
            <person name="Highlander S.K."/>
            <person name="Hirani K."/>
            <person name="Hogues M."/>
            <person name="Jackson L."/>
            <person name="Jakkamsetti A."/>
            <person name="Javaid M."/>
            <person name="Jiang H."/>
            <person name="Korchina V."/>
            <person name="Kovar C."/>
            <person name="Lara F."/>
            <person name="Lee S."/>
            <person name="Mata R."/>
            <person name="Mathew T."/>
            <person name="Moen C."/>
            <person name="Morales K."/>
            <person name="Munidasa M."/>
            <person name="Nazareth L."/>
            <person name="Ngo R."/>
            <person name="Nguyen L."/>
            <person name="Okwuonu G."/>
            <person name="Ongeri F."/>
            <person name="Patil S."/>
            <person name="Petrosino J."/>
            <person name="Pham C."/>
            <person name="Pham P."/>
            <person name="Pu L.-L."/>
            <person name="Puazo M."/>
            <person name="Raj R."/>
            <person name="Reid J."/>
            <person name="Rouhana J."/>
            <person name="Saada N."/>
            <person name="Shang Y."/>
            <person name="Simmons D."/>
            <person name="Thornton R."/>
            <person name="Warren J."/>
            <person name="Weissenberger G."/>
            <person name="Zhang J."/>
            <person name="Zhang L."/>
            <person name="Zhou C."/>
            <person name="Zhu D."/>
            <person name="Muzny D."/>
            <person name="Worley K."/>
            <person name="Gibbs R."/>
        </authorList>
    </citation>
    <scope>NUCLEOTIDE SEQUENCE [LARGE SCALE GENOMIC DNA]</scope>
    <source>
        <strain evidence="2">LMS2-1</strain>
    </source>
</reference>
<comment type="caution">
    <text evidence="2">The sequence shown here is derived from an EMBL/GenBank/DDBJ whole genome shotgun (WGS) entry which is preliminary data.</text>
</comment>
<dbReference type="AlphaFoldDB" id="C2JZ25"/>
<proteinExistence type="predicted"/>
<dbReference type="Proteomes" id="UP000004525">
    <property type="component" value="Unassembled WGS sequence"/>
</dbReference>
<dbReference type="HOGENOM" id="CLU_2418298_0_0_9"/>
<evidence type="ECO:0000313" key="3">
    <source>
        <dbReference type="Proteomes" id="UP000004525"/>
    </source>
</evidence>
<evidence type="ECO:0000313" key="2">
    <source>
        <dbReference type="EMBL" id="EEN79745.1"/>
    </source>
</evidence>
<name>C2JZ25_LACRM</name>
<protein>
    <recommendedName>
        <fullName evidence="1">Transposase putative helix-turn-helix domain-containing protein</fullName>
    </recommendedName>
</protein>
<dbReference type="InterPro" id="IPR021027">
    <property type="entry name" value="Transposase_put_HTH"/>
</dbReference>
<dbReference type="Pfam" id="PF12323">
    <property type="entry name" value="HTH_OrfB_IS605"/>
    <property type="match status" value="1"/>
</dbReference>
<keyword evidence="3" id="KW-1185">Reference proteome</keyword>
<organism evidence="2 3">
    <name type="scientific">Lacticaseibacillus rhamnosus (strain LMS2-1)</name>
    <dbReference type="NCBI Taxonomy" id="525361"/>
    <lineage>
        <taxon>Bacteria</taxon>
        <taxon>Bacillati</taxon>
        <taxon>Bacillota</taxon>
        <taxon>Bacilli</taxon>
        <taxon>Lactobacillales</taxon>
        <taxon>Lactobacillaceae</taxon>
        <taxon>Lacticaseibacillus</taxon>
    </lineage>
</organism>
<dbReference type="EMBL" id="ACIZ01000092">
    <property type="protein sequence ID" value="EEN79745.1"/>
    <property type="molecule type" value="Genomic_DNA"/>
</dbReference>
<sequence>MRKELEKLFDYRRFVWNQGLEIWNDMYDASLVMMDKSIRPNERKVRDELVANKADWQFERSARVLQLAVNDLSKAWANYLNPKMPNHDKPKW</sequence>